<proteinExistence type="predicted"/>
<name>A0A7S1WTJ8_ALECA</name>
<feature type="region of interest" description="Disordered" evidence="1">
    <location>
        <begin position="291"/>
        <end position="356"/>
    </location>
</feature>
<feature type="transmembrane region" description="Helical" evidence="2">
    <location>
        <begin position="121"/>
        <end position="141"/>
    </location>
</feature>
<reference evidence="3" key="1">
    <citation type="submission" date="2021-01" db="EMBL/GenBank/DDBJ databases">
        <authorList>
            <person name="Corre E."/>
            <person name="Pelletier E."/>
            <person name="Niang G."/>
            <person name="Scheremetjew M."/>
            <person name="Finn R."/>
            <person name="Kale V."/>
            <person name="Holt S."/>
            <person name="Cochrane G."/>
            <person name="Meng A."/>
            <person name="Brown T."/>
            <person name="Cohen L."/>
        </authorList>
    </citation>
    <scope>NUCLEOTIDE SEQUENCE</scope>
    <source>
        <strain evidence="3">OF101</strain>
    </source>
</reference>
<protein>
    <recommendedName>
        <fullName evidence="4">Transmembrane protein</fullName>
    </recommendedName>
</protein>
<dbReference type="EMBL" id="HBGE01107332">
    <property type="protein sequence ID" value="CAD9187243.1"/>
    <property type="molecule type" value="Transcribed_RNA"/>
</dbReference>
<feature type="transmembrane region" description="Helical" evidence="2">
    <location>
        <begin position="227"/>
        <end position="246"/>
    </location>
</feature>
<feature type="transmembrane region" description="Helical" evidence="2">
    <location>
        <begin position="72"/>
        <end position="91"/>
    </location>
</feature>
<organism evidence="3">
    <name type="scientific">Alexandrium catenella</name>
    <name type="common">Red tide dinoflagellate</name>
    <name type="synonym">Gonyaulax catenella</name>
    <dbReference type="NCBI Taxonomy" id="2925"/>
    <lineage>
        <taxon>Eukaryota</taxon>
        <taxon>Sar</taxon>
        <taxon>Alveolata</taxon>
        <taxon>Dinophyceae</taxon>
        <taxon>Gonyaulacales</taxon>
        <taxon>Pyrocystaceae</taxon>
        <taxon>Alexandrium</taxon>
    </lineage>
</organism>
<evidence type="ECO:0000313" key="3">
    <source>
        <dbReference type="EMBL" id="CAD9187243.1"/>
    </source>
</evidence>
<accession>A0A7S1WTJ8</accession>
<evidence type="ECO:0008006" key="4">
    <source>
        <dbReference type="Google" id="ProtNLM"/>
    </source>
</evidence>
<keyword evidence="2" id="KW-0812">Transmembrane</keyword>
<evidence type="ECO:0000256" key="1">
    <source>
        <dbReference type="SAM" id="MobiDB-lite"/>
    </source>
</evidence>
<keyword evidence="2" id="KW-0472">Membrane</keyword>
<sequence>MASWGRPQGMGESVLKAPLLKPISPWHTSLSGGQAFTQAMSRLRTKVQLLLAPTADADFVRSEVSGRRSRRIVLLAFFCTDVIGALLWATWCQSLWGLSANSRSQGDAVAEQLRACASLGINHFVLMALALPIEGVVLFLAGRNPWSFWSDALLLPVWLLRLVVFDALVWSAPPQTLVVDALWFSVMAVMCRVHSLALAILVVSQVASLLAVFWWHGALILDDLDHVRYGVYSISALLIMAAAYALDEQSRARSIHMSNAAPATAADAWKCVATPLKPILKAGRAPADEAALSDLSEQSTADLEAAEEPRAPPQRRVRFSLPRGPERRGAPTQRPSADFVLSPGPRGAVDLLDVME</sequence>
<gene>
    <name evidence="3" type="ORF">ACAT0790_LOCUS64017</name>
</gene>
<feature type="transmembrane region" description="Helical" evidence="2">
    <location>
        <begin position="193"/>
        <end position="215"/>
    </location>
</feature>
<evidence type="ECO:0000256" key="2">
    <source>
        <dbReference type="SAM" id="Phobius"/>
    </source>
</evidence>
<dbReference type="AlphaFoldDB" id="A0A7S1WTJ8"/>
<keyword evidence="2" id="KW-1133">Transmembrane helix</keyword>